<dbReference type="AlphaFoldDB" id="A0A8H4LBR7"/>
<comment type="caution">
    <text evidence="1">The sequence shown here is derived from an EMBL/GenBank/DDBJ whole genome shotgun (WGS) entry which is preliminary data.</text>
</comment>
<dbReference type="Proteomes" id="UP000554235">
    <property type="component" value="Unassembled WGS sequence"/>
</dbReference>
<organism evidence="1 2">
    <name type="scientific">Fusarium albosuccineum</name>
    <dbReference type="NCBI Taxonomy" id="1237068"/>
    <lineage>
        <taxon>Eukaryota</taxon>
        <taxon>Fungi</taxon>
        <taxon>Dikarya</taxon>
        <taxon>Ascomycota</taxon>
        <taxon>Pezizomycotina</taxon>
        <taxon>Sordariomycetes</taxon>
        <taxon>Hypocreomycetidae</taxon>
        <taxon>Hypocreales</taxon>
        <taxon>Nectriaceae</taxon>
        <taxon>Fusarium</taxon>
        <taxon>Fusarium decemcellulare species complex</taxon>
    </lineage>
</organism>
<sequence>MTFAKRATLKLECLLSEPNAEPAFAVQRPHLGYYDIILYDGPNPACPVLATAKRHGKLPQDYCIGLPPLTSEDTTSERQELLRCSTIQSKTERYWFAMRIGEGQDIERFEWRWSHCDKVKSLGGATWGWKLPRFGGKPEEVGEDDDMCRRNRVVAGGHRERRRRGCGSLGR</sequence>
<dbReference type="OrthoDB" id="3431997at2759"/>
<name>A0A8H4LBR7_9HYPO</name>
<gene>
    <name evidence="1" type="ORF">FALBO_6400</name>
</gene>
<evidence type="ECO:0000313" key="2">
    <source>
        <dbReference type="Proteomes" id="UP000554235"/>
    </source>
</evidence>
<accession>A0A8H4LBR7</accession>
<proteinExistence type="predicted"/>
<reference evidence="1 2" key="1">
    <citation type="submission" date="2020-01" db="EMBL/GenBank/DDBJ databases">
        <title>Identification and distribution of gene clusters putatively required for synthesis of sphingolipid metabolism inhibitors in phylogenetically diverse species of the filamentous fungus Fusarium.</title>
        <authorList>
            <person name="Kim H.-S."/>
            <person name="Busman M."/>
            <person name="Brown D.W."/>
            <person name="Divon H."/>
            <person name="Uhlig S."/>
            <person name="Proctor R.H."/>
        </authorList>
    </citation>
    <scope>NUCLEOTIDE SEQUENCE [LARGE SCALE GENOMIC DNA]</scope>
    <source>
        <strain evidence="1 2">NRRL 20459</strain>
    </source>
</reference>
<protein>
    <submittedName>
        <fullName evidence="1">Uncharacterized protein</fullName>
    </submittedName>
</protein>
<evidence type="ECO:0000313" key="1">
    <source>
        <dbReference type="EMBL" id="KAF4466735.1"/>
    </source>
</evidence>
<dbReference type="EMBL" id="JAADYS010000831">
    <property type="protein sequence ID" value="KAF4466735.1"/>
    <property type="molecule type" value="Genomic_DNA"/>
</dbReference>
<keyword evidence="2" id="KW-1185">Reference proteome</keyword>